<gene>
    <name evidence="1" type="ORF">K6T82_14450</name>
</gene>
<dbReference type="EMBL" id="JAINUY010000004">
    <property type="protein sequence ID" value="MBZ4035971.1"/>
    <property type="molecule type" value="Genomic_DNA"/>
</dbReference>
<dbReference type="AlphaFoldDB" id="A0A9X1HBZ1"/>
<sequence>MIQEIIAYKNIVNDIEDLISKSPFKKNYIIEKIGIPSPTFYRKLKTQTFTPDEVLSIAKILSPEENYRLELKADIAQGKRDLDNGDFITHEQMLSELKSKKLI</sequence>
<organism evidence="1 2">
    <name type="scientific">Flavobacterium potami</name>
    <dbReference type="NCBI Taxonomy" id="2872310"/>
    <lineage>
        <taxon>Bacteria</taxon>
        <taxon>Pseudomonadati</taxon>
        <taxon>Bacteroidota</taxon>
        <taxon>Flavobacteriia</taxon>
        <taxon>Flavobacteriales</taxon>
        <taxon>Flavobacteriaceae</taxon>
        <taxon>Flavobacterium</taxon>
    </lineage>
</organism>
<reference evidence="1 2" key="1">
    <citation type="journal article" date="2023" name="Antonie Van Leeuwenhoek">
        <title>Flavobacterium potami sp. nov., a multi-metal resistance genes harbouring bacterium isolated from shallow river silt.</title>
        <authorList>
            <person name="Li S."/>
            <person name="Mao S."/>
            <person name="Mu W."/>
            <person name="Guo B."/>
            <person name="Li C."/>
            <person name="Zhu Q."/>
            <person name="Hou X."/>
            <person name="Zhao Y."/>
            <person name="Wei S."/>
            <person name="Liu H."/>
            <person name="Liu A."/>
        </authorList>
    </citation>
    <scope>NUCLEOTIDE SEQUENCE [LARGE SCALE GENOMIC DNA]</scope>
    <source>
        <strain evidence="1 2">17A</strain>
    </source>
</reference>
<protein>
    <submittedName>
        <fullName evidence="1">Uncharacterized protein</fullName>
    </submittedName>
</protein>
<evidence type="ECO:0000313" key="1">
    <source>
        <dbReference type="EMBL" id="MBZ4035971.1"/>
    </source>
</evidence>
<comment type="caution">
    <text evidence="1">The sequence shown here is derived from an EMBL/GenBank/DDBJ whole genome shotgun (WGS) entry which is preliminary data.</text>
</comment>
<proteinExistence type="predicted"/>
<dbReference type="RefSeq" id="WP_223706925.1">
    <property type="nucleotide sequence ID" value="NZ_JAINUY010000004.1"/>
</dbReference>
<accession>A0A9X1HBZ1</accession>
<keyword evidence="2" id="KW-1185">Reference proteome</keyword>
<dbReference type="Proteomes" id="UP001139366">
    <property type="component" value="Unassembled WGS sequence"/>
</dbReference>
<name>A0A9X1HBZ1_9FLAO</name>
<evidence type="ECO:0000313" key="2">
    <source>
        <dbReference type="Proteomes" id="UP001139366"/>
    </source>
</evidence>